<dbReference type="GO" id="GO:0016746">
    <property type="term" value="F:acyltransferase activity"/>
    <property type="evidence" value="ECO:0007669"/>
    <property type="project" value="UniProtKB-KW"/>
</dbReference>
<keyword evidence="1" id="KW-0808">Transferase</keyword>
<proteinExistence type="predicted"/>
<feature type="non-terminal residue" evidence="1">
    <location>
        <position position="40"/>
    </location>
</feature>
<comment type="caution">
    <text evidence="1">The sequence shown here is derived from an EMBL/GenBank/DDBJ whole genome shotgun (WGS) entry which is preliminary data.</text>
</comment>
<sequence length="40" mass="4125">MVEDGGTSFSRSQLQLVTPLLEALPGSLSPALPNILSLTA</sequence>
<accession>A0A392QCF3</accession>
<dbReference type="Proteomes" id="UP000265520">
    <property type="component" value="Unassembled WGS sequence"/>
</dbReference>
<keyword evidence="2" id="KW-1185">Reference proteome</keyword>
<dbReference type="EMBL" id="LXQA010128027">
    <property type="protein sequence ID" value="MCI22001.1"/>
    <property type="molecule type" value="Genomic_DNA"/>
</dbReference>
<protein>
    <submittedName>
        <fullName evidence="1">Acyltransferase-like protein</fullName>
    </submittedName>
</protein>
<name>A0A392QCF3_9FABA</name>
<evidence type="ECO:0000313" key="2">
    <source>
        <dbReference type="Proteomes" id="UP000265520"/>
    </source>
</evidence>
<reference evidence="1 2" key="1">
    <citation type="journal article" date="2018" name="Front. Plant Sci.">
        <title>Red Clover (Trifolium pratense) and Zigzag Clover (T. medium) - A Picture of Genomic Similarities and Differences.</title>
        <authorList>
            <person name="Dluhosova J."/>
            <person name="Istvanek J."/>
            <person name="Nedelnik J."/>
            <person name="Repkova J."/>
        </authorList>
    </citation>
    <scope>NUCLEOTIDE SEQUENCE [LARGE SCALE GENOMIC DNA]</scope>
    <source>
        <strain evidence="2">cv. 10/8</strain>
        <tissue evidence="1">Leaf</tissue>
    </source>
</reference>
<dbReference type="AlphaFoldDB" id="A0A392QCF3"/>
<evidence type="ECO:0000313" key="1">
    <source>
        <dbReference type="EMBL" id="MCI22001.1"/>
    </source>
</evidence>
<keyword evidence="1" id="KW-0012">Acyltransferase</keyword>
<organism evidence="1 2">
    <name type="scientific">Trifolium medium</name>
    <dbReference type="NCBI Taxonomy" id="97028"/>
    <lineage>
        <taxon>Eukaryota</taxon>
        <taxon>Viridiplantae</taxon>
        <taxon>Streptophyta</taxon>
        <taxon>Embryophyta</taxon>
        <taxon>Tracheophyta</taxon>
        <taxon>Spermatophyta</taxon>
        <taxon>Magnoliopsida</taxon>
        <taxon>eudicotyledons</taxon>
        <taxon>Gunneridae</taxon>
        <taxon>Pentapetalae</taxon>
        <taxon>rosids</taxon>
        <taxon>fabids</taxon>
        <taxon>Fabales</taxon>
        <taxon>Fabaceae</taxon>
        <taxon>Papilionoideae</taxon>
        <taxon>50 kb inversion clade</taxon>
        <taxon>NPAAA clade</taxon>
        <taxon>Hologalegina</taxon>
        <taxon>IRL clade</taxon>
        <taxon>Trifolieae</taxon>
        <taxon>Trifolium</taxon>
    </lineage>
</organism>